<feature type="transmembrane region" description="Helical" evidence="2">
    <location>
        <begin position="175"/>
        <end position="194"/>
    </location>
</feature>
<feature type="compositionally biased region" description="Low complexity" evidence="1">
    <location>
        <begin position="668"/>
        <end position="689"/>
    </location>
</feature>
<dbReference type="Proteomes" id="UP000749646">
    <property type="component" value="Unassembled WGS sequence"/>
</dbReference>
<feature type="compositionally biased region" description="Basic and acidic residues" evidence="1">
    <location>
        <begin position="690"/>
        <end position="703"/>
    </location>
</feature>
<feature type="compositionally biased region" description="Polar residues" evidence="1">
    <location>
        <begin position="414"/>
        <end position="425"/>
    </location>
</feature>
<accession>A0A9P6IP33</accession>
<evidence type="ECO:0000313" key="4">
    <source>
        <dbReference type="Proteomes" id="UP000749646"/>
    </source>
</evidence>
<feature type="non-terminal residue" evidence="3">
    <location>
        <position position="1"/>
    </location>
</feature>
<evidence type="ECO:0000256" key="1">
    <source>
        <dbReference type="SAM" id="MobiDB-lite"/>
    </source>
</evidence>
<name>A0A9P6IP33_9FUNG</name>
<protein>
    <submittedName>
        <fullName evidence="3">Uncharacterized protein</fullName>
    </submittedName>
</protein>
<dbReference type="AlphaFoldDB" id="A0A9P6IP33"/>
<feature type="region of interest" description="Disordered" evidence="1">
    <location>
        <begin position="666"/>
        <end position="751"/>
    </location>
</feature>
<feature type="region of interest" description="Disordered" evidence="1">
    <location>
        <begin position="495"/>
        <end position="645"/>
    </location>
</feature>
<feature type="transmembrane region" description="Helical" evidence="2">
    <location>
        <begin position="68"/>
        <end position="89"/>
    </location>
</feature>
<proteinExistence type="predicted"/>
<feature type="region of interest" description="Disordered" evidence="1">
    <location>
        <begin position="204"/>
        <end position="231"/>
    </location>
</feature>
<keyword evidence="4" id="KW-1185">Reference proteome</keyword>
<reference evidence="3" key="1">
    <citation type="journal article" date="2020" name="Fungal Divers.">
        <title>Resolving the Mortierellaceae phylogeny through synthesis of multi-gene phylogenetics and phylogenomics.</title>
        <authorList>
            <person name="Vandepol N."/>
            <person name="Liber J."/>
            <person name="Desiro A."/>
            <person name="Na H."/>
            <person name="Kennedy M."/>
            <person name="Barry K."/>
            <person name="Grigoriev I.V."/>
            <person name="Miller A.N."/>
            <person name="O'Donnell K."/>
            <person name="Stajich J.E."/>
            <person name="Bonito G."/>
        </authorList>
    </citation>
    <scope>NUCLEOTIDE SEQUENCE</scope>
    <source>
        <strain evidence="3">MES-2147</strain>
    </source>
</reference>
<feature type="region of interest" description="Disordered" evidence="1">
    <location>
        <begin position="335"/>
        <end position="369"/>
    </location>
</feature>
<keyword evidence="2" id="KW-0472">Membrane</keyword>
<feature type="transmembrane region" description="Helical" evidence="2">
    <location>
        <begin position="129"/>
        <end position="155"/>
    </location>
</feature>
<feature type="transmembrane region" description="Helical" evidence="2">
    <location>
        <begin position="32"/>
        <end position="56"/>
    </location>
</feature>
<feature type="region of interest" description="Disordered" evidence="1">
    <location>
        <begin position="385"/>
        <end position="425"/>
    </location>
</feature>
<gene>
    <name evidence="3" type="ORF">BGZ65_002471</name>
</gene>
<feature type="compositionally biased region" description="Low complexity" evidence="1">
    <location>
        <begin position="215"/>
        <end position="230"/>
    </location>
</feature>
<feature type="compositionally biased region" description="Low complexity" evidence="1">
    <location>
        <begin position="335"/>
        <end position="345"/>
    </location>
</feature>
<feature type="compositionally biased region" description="Polar residues" evidence="1">
    <location>
        <begin position="504"/>
        <end position="527"/>
    </location>
</feature>
<dbReference type="EMBL" id="JAAAHW010009401">
    <property type="protein sequence ID" value="KAF9941596.1"/>
    <property type="molecule type" value="Genomic_DNA"/>
</dbReference>
<sequence length="779" mass="84934">GIFAVYEPEPVYGTKPMPPIHVITPTTVQKNVLLAMGAIYPTIGGFGVGIASGVLYDQGRYEVSRVLMLLQYTNWVLIMFVGGLMFFYYGLKYTFILRANIIIAEAALRAPQAAFGIGNLKSRSPARFLFIQLQITGFGGCAVTLLAGTLCMLWVIFKDRILSMSDERLPRTLAIFWTCAIAMAFLALMALIAAQSVRNRRRGLHQPSTSSLPYSGQKSSSQKGSKPGQQFCYNQGSDLEAQLTHPSSFEDSEKVSLERYDNPRYLVPKDSVDHGRALAAASVAAMAALSDRMDQEASAAAAAAALARRTSRDRDSWGSSSLESLGPLFIQINSGSNGSGHQSNIRESVFGGRTPREEGVPSSPTGGFTLSSFPMITMRSTSRNSIQNLKTPATPASQDMSTGASRESDRPSKLDTSSSDSYNTLTPTSLVFNPAISLQQLTQQQLQQLEFQQSHKPHGSQRVQVKGGVFQTIPVSRPYAAEEDRGSDLLYNDAQCQQQQQQQHITASSPPQSPNRTKFNVPGQSHSPIVVPMPPNMTSSQQYYHDDDDDSMSLPLPPTTTSSPRVNAPSPPTSTSSSRSYRRPQELELSPDMQLQQQHHLHQVAYKSLSPPPRSPQSPDTPTSPSRHNDRATISPPTSPTTPMYVAGAMPLIASASQGVQAFQPQYNQNSSRSGGSARRGSSSNNNGSRGREKEWEREREGFVEPASSPTTATMASRGPGGGYHHSHRSEASVTVPVQQTPQPSHQSQSCNICRDMSSWRWSRMIGNDDWPLPPTFKA</sequence>
<keyword evidence="2" id="KW-1133">Transmembrane helix</keyword>
<feature type="compositionally biased region" description="Low complexity" evidence="1">
    <location>
        <begin position="617"/>
        <end position="626"/>
    </location>
</feature>
<comment type="caution">
    <text evidence="3">The sequence shown here is derived from an EMBL/GenBank/DDBJ whole genome shotgun (WGS) entry which is preliminary data.</text>
</comment>
<feature type="compositionally biased region" description="Low complexity" evidence="1">
    <location>
        <begin position="733"/>
        <end position="750"/>
    </location>
</feature>
<feature type="compositionally biased region" description="Polar residues" evidence="1">
    <location>
        <begin position="385"/>
        <end position="405"/>
    </location>
</feature>
<evidence type="ECO:0000256" key="2">
    <source>
        <dbReference type="SAM" id="Phobius"/>
    </source>
</evidence>
<keyword evidence="2" id="KW-0812">Transmembrane</keyword>
<evidence type="ECO:0000313" key="3">
    <source>
        <dbReference type="EMBL" id="KAF9941596.1"/>
    </source>
</evidence>
<organism evidence="3 4">
    <name type="scientific">Modicella reniformis</name>
    <dbReference type="NCBI Taxonomy" id="1440133"/>
    <lineage>
        <taxon>Eukaryota</taxon>
        <taxon>Fungi</taxon>
        <taxon>Fungi incertae sedis</taxon>
        <taxon>Mucoromycota</taxon>
        <taxon>Mortierellomycotina</taxon>
        <taxon>Mortierellomycetes</taxon>
        <taxon>Mortierellales</taxon>
        <taxon>Mortierellaceae</taxon>
        <taxon>Modicella</taxon>
    </lineage>
</organism>